<proteinExistence type="predicted"/>
<accession>A0A154P2I1</accession>
<evidence type="ECO:0000313" key="2">
    <source>
        <dbReference type="EMBL" id="KZC06043.1"/>
    </source>
</evidence>
<keyword evidence="3" id="KW-1185">Reference proteome</keyword>
<name>A0A154P2I1_DUFNO</name>
<protein>
    <submittedName>
        <fullName evidence="2">Uncharacterized protein</fullName>
    </submittedName>
</protein>
<evidence type="ECO:0000256" key="1">
    <source>
        <dbReference type="SAM" id="MobiDB-lite"/>
    </source>
</evidence>
<dbReference type="EMBL" id="KQ434804">
    <property type="protein sequence ID" value="KZC06043.1"/>
    <property type="molecule type" value="Genomic_DNA"/>
</dbReference>
<organism evidence="2 3">
    <name type="scientific">Dufourea novaeangliae</name>
    <name type="common">Sweat bee</name>
    <dbReference type="NCBI Taxonomy" id="178035"/>
    <lineage>
        <taxon>Eukaryota</taxon>
        <taxon>Metazoa</taxon>
        <taxon>Ecdysozoa</taxon>
        <taxon>Arthropoda</taxon>
        <taxon>Hexapoda</taxon>
        <taxon>Insecta</taxon>
        <taxon>Pterygota</taxon>
        <taxon>Neoptera</taxon>
        <taxon>Endopterygota</taxon>
        <taxon>Hymenoptera</taxon>
        <taxon>Apocrita</taxon>
        <taxon>Aculeata</taxon>
        <taxon>Apoidea</taxon>
        <taxon>Anthophila</taxon>
        <taxon>Halictidae</taxon>
        <taxon>Rophitinae</taxon>
        <taxon>Dufourea</taxon>
    </lineage>
</organism>
<sequence>MVDGTEPGDDETIASAAERNGNGQNFVDELLGCPEDHCGLRIYGEVESLAVNNCKAQGVLEYSRTHTQWYVINAKIDVSKVSKCSGHVDEGPQYQTEHVPDLESQCRSAFLRRTKQHRADYINSERDSPEVKTQAIGPARVTLPSRHSQSRDTPYKFNNNTVRRERSTSRTPKARDAGRGTGGERTGKSRNCPQQGNDLTSPRS</sequence>
<evidence type="ECO:0000313" key="3">
    <source>
        <dbReference type="Proteomes" id="UP000076502"/>
    </source>
</evidence>
<dbReference type="AlphaFoldDB" id="A0A154P2I1"/>
<feature type="region of interest" description="Disordered" evidence="1">
    <location>
        <begin position="119"/>
        <end position="204"/>
    </location>
</feature>
<gene>
    <name evidence="2" type="ORF">WN55_07129</name>
</gene>
<reference evidence="2 3" key="1">
    <citation type="submission" date="2015-07" db="EMBL/GenBank/DDBJ databases">
        <title>The genome of Dufourea novaeangliae.</title>
        <authorList>
            <person name="Pan H."/>
            <person name="Kapheim K."/>
        </authorList>
    </citation>
    <scope>NUCLEOTIDE SEQUENCE [LARGE SCALE GENOMIC DNA]</scope>
    <source>
        <strain evidence="2">0120121106</strain>
        <tissue evidence="2">Whole body</tissue>
    </source>
</reference>
<feature type="compositionally biased region" description="Basic and acidic residues" evidence="1">
    <location>
        <begin position="162"/>
        <end position="178"/>
    </location>
</feature>
<feature type="compositionally biased region" description="Polar residues" evidence="1">
    <location>
        <begin position="189"/>
        <end position="204"/>
    </location>
</feature>
<feature type="compositionally biased region" description="Basic and acidic residues" evidence="1">
    <location>
        <begin position="119"/>
        <end position="130"/>
    </location>
</feature>
<dbReference type="Proteomes" id="UP000076502">
    <property type="component" value="Unassembled WGS sequence"/>
</dbReference>